<evidence type="ECO:0000313" key="2">
    <source>
        <dbReference type="EMBL" id="KAF7849072.1"/>
    </source>
</evidence>
<organism evidence="2 3">
    <name type="scientific">Corymbia citriodora subsp. variegata</name>
    <dbReference type="NCBI Taxonomy" id="360336"/>
    <lineage>
        <taxon>Eukaryota</taxon>
        <taxon>Viridiplantae</taxon>
        <taxon>Streptophyta</taxon>
        <taxon>Embryophyta</taxon>
        <taxon>Tracheophyta</taxon>
        <taxon>Spermatophyta</taxon>
        <taxon>Magnoliopsida</taxon>
        <taxon>eudicotyledons</taxon>
        <taxon>Gunneridae</taxon>
        <taxon>Pentapetalae</taxon>
        <taxon>rosids</taxon>
        <taxon>malvids</taxon>
        <taxon>Myrtales</taxon>
        <taxon>Myrtaceae</taxon>
        <taxon>Myrtoideae</taxon>
        <taxon>Eucalypteae</taxon>
        <taxon>Corymbia</taxon>
    </lineage>
</organism>
<accession>A0A8T0CQM7</accession>
<dbReference type="SUPFAM" id="SSF49723">
    <property type="entry name" value="Lipase/lipooxygenase domain (PLAT/LH2 domain)"/>
    <property type="match status" value="1"/>
</dbReference>
<evidence type="ECO:0000313" key="3">
    <source>
        <dbReference type="Proteomes" id="UP000806378"/>
    </source>
</evidence>
<evidence type="ECO:0000256" key="1">
    <source>
        <dbReference type="SAM" id="MobiDB-lite"/>
    </source>
</evidence>
<dbReference type="InterPro" id="IPR036392">
    <property type="entry name" value="PLAT/LH2_dom_sf"/>
</dbReference>
<dbReference type="EMBL" id="MU089879">
    <property type="protein sequence ID" value="KAF7849072.1"/>
    <property type="molecule type" value="Genomic_DNA"/>
</dbReference>
<dbReference type="Gramene" id="rna-gnl|WGS:JABURB|Cocit.L1275.1">
    <property type="protein sequence ID" value="cds-KAF7849072.1"/>
    <property type="gene ID" value="gene-BT93_L1275"/>
</dbReference>
<feature type="region of interest" description="Disordered" evidence="1">
    <location>
        <begin position="1"/>
        <end position="35"/>
    </location>
</feature>
<dbReference type="AlphaFoldDB" id="A0A8T0CQM7"/>
<dbReference type="Proteomes" id="UP000806378">
    <property type="component" value="Unassembled WGS sequence"/>
</dbReference>
<dbReference type="OrthoDB" id="1743741at2759"/>
<sequence>MLTPQLHQSPPASPALVPLSKPSSQGNGGIATFPVQSTPALQKSPRSAGVGLASSTIEAVARPSTIERFTSVKAVVTVKPSTGGFFSELGISGGLDKITDLIGKTLLLELVSAELDPSKYRAFNFELEVVNTTCNRNQGEE</sequence>
<reference evidence="2" key="1">
    <citation type="submission" date="2020-05" db="EMBL/GenBank/DDBJ databases">
        <title>WGS assembly of Corymbia citriodora subspecies variegata.</title>
        <authorList>
            <person name="Barry K."/>
            <person name="Hundley H."/>
            <person name="Shu S."/>
            <person name="Jenkins J."/>
            <person name="Grimwood J."/>
            <person name="Baten A."/>
        </authorList>
    </citation>
    <scope>NUCLEOTIDE SEQUENCE</scope>
    <source>
        <strain evidence="2">CV2-018</strain>
    </source>
</reference>
<keyword evidence="3" id="KW-1185">Reference proteome</keyword>
<proteinExistence type="predicted"/>
<gene>
    <name evidence="2" type="ORF">BT93_L1275</name>
</gene>
<feature type="compositionally biased region" description="Low complexity" evidence="1">
    <location>
        <begin position="14"/>
        <end position="24"/>
    </location>
</feature>
<protein>
    <submittedName>
        <fullName evidence="2">Uncharacterized protein</fullName>
    </submittedName>
</protein>
<name>A0A8T0CQM7_CORYI</name>
<comment type="caution">
    <text evidence="2">The sequence shown here is derived from an EMBL/GenBank/DDBJ whole genome shotgun (WGS) entry which is preliminary data.</text>
</comment>